<proteinExistence type="predicted"/>
<dbReference type="InterPro" id="IPR016849">
    <property type="entry name" value="Rtt109"/>
</dbReference>
<feature type="compositionally biased region" description="Low complexity" evidence="10">
    <location>
        <begin position="507"/>
        <end position="519"/>
    </location>
</feature>
<protein>
    <recommendedName>
        <fullName evidence="2">histone acetyltransferase</fullName>
        <ecNumber evidence="2">2.3.1.48</ecNumber>
    </recommendedName>
</protein>
<dbReference type="eggNOG" id="KOG4534">
    <property type="taxonomic scope" value="Eukaryota"/>
</dbReference>
<feature type="region of interest" description="Disordered" evidence="10">
    <location>
        <begin position="426"/>
        <end position="519"/>
    </location>
</feature>
<dbReference type="EC" id="2.3.1.48" evidence="2"/>
<dbReference type="PROSITE" id="PS51728">
    <property type="entry name" value="RTT109_HAT"/>
    <property type="match status" value="1"/>
</dbReference>
<keyword evidence="6" id="KW-0805">Transcription regulation</keyword>
<evidence type="ECO:0000256" key="10">
    <source>
        <dbReference type="SAM" id="MobiDB-lite"/>
    </source>
</evidence>
<feature type="compositionally biased region" description="Basic and acidic residues" evidence="10">
    <location>
        <begin position="675"/>
        <end position="691"/>
    </location>
</feature>
<name>R9PBN6_PSEHS</name>
<feature type="compositionally biased region" description="Polar residues" evidence="10">
    <location>
        <begin position="436"/>
        <end position="447"/>
    </location>
</feature>
<dbReference type="SMART" id="SM01250">
    <property type="entry name" value="KAT11"/>
    <property type="match status" value="1"/>
</dbReference>
<evidence type="ECO:0000256" key="9">
    <source>
        <dbReference type="ARBA" id="ARBA00048940"/>
    </source>
</evidence>
<evidence type="ECO:0000256" key="8">
    <source>
        <dbReference type="ARBA" id="ARBA00023242"/>
    </source>
</evidence>
<feature type="compositionally biased region" description="Basic and acidic residues" evidence="10">
    <location>
        <begin position="474"/>
        <end position="491"/>
    </location>
</feature>
<sequence length="719" mass="78921">MRDIRHEMRGGVYIGEVRDGGSSACVDVPTLHAHITLQDAAWIRAVTIHAKGINDERGNSQCRGLSEVKSLYPLAHIHPTDLEYNKKAASIGALEEQIFVTASWAPHSHDNVESAAEAVENDQSGETRPPTETARDRSAPLLILAVELYLYTIHELGSAVLYVSKLDSSGYGPKTIPTPLREALSDHVFNDKTTKFGNTLTATLTSAVTQHFTSFRHWDSNAQASSSSTISHLSVHILARSQRAYLFPSSPENKDKKVLSDGALIKWWRGVMSDVVVATRDDTSPVRSIASNKGEAIDARAYYVVPGYNKLESHPLVPLVRDDAAGSSTGKPRTADQILRQANWTYGHPYSPDGANCSEADLPPLPLHWRTSSFALQSTKSEPKIQTDSSRSDYDPKRVRTVPTLMPHFSDDPKTRFLDEMARDAHEHSGWKKKTVTSTATNSNGNGSDVKAPAVTGEEKENGIESEVDISTFKGEEQRSQDTNTKKRAAEESSANDTAEKRAKADAASSAASTTATSGSGVPLITLRALMRERQAMDDLPIDEFWERMAFRQECCSGNAVGVLVILFTRHPPSNGEEDAATTMTMERQPLSLPYKVLGDLVFKSLMKDTCEWNKVTLARQLTEAWFQGVDREVKRKGGLAQFWKENEEQQPQEGLLVGKGTIWDDFVLKAPTEEQMEKVKKQVEEKKDAEGPAGVAGGGPSGGPTNMLSVKRKKKPAK</sequence>
<feature type="region of interest" description="Disordered" evidence="10">
    <location>
        <begin position="113"/>
        <end position="135"/>
    </location>
</feature>
<feature type="region of interest" description="Disordered" evidence="10">
    <location>
        <begin position="675"/>
        <end position="719"/>
    </location>
</feature>
<evidence type="ECO:0000256" key="6">
    <source>
        <dbReference type="ARBA" id="ARBA00023015"/>
    </source>
</evidence>
<dbReference type="STRING" id="1305764.R9PBN6"/>
<feature type="compositionally biased region" description="Basic and acidic residues" evidence="10">
    <location>
        <begin position="381"/>
        <end position="398"/>
    </location>
</feature>
<dbReference type="GO" id="GO:0005634">
    <property type="term" value="C:nucleus"/>
    <property type="evidence" value="ECO:0007669"/>
    <property type="project" value="UniProtKB-SubCell"/>
</dbReference>
<feature type="region of interest" description="Disordered" evidence="10">
    <location>
        <begin position="376"/>
        <end position="414"/>
    </location>
</feature>
<evidence type="ECO:0000313" key="11">
    <source>
        <dbReference type="EMBL" id="GAC98781.1"/>
    </source>
</evidence>
<evidence type="ECO:0000256" key="7">
    <source>
        <dbReference type="ARBA" id="ARBA00023163"/>
    </source>
</evidence>
<dbReference type="GeneID" id="24111647"/>
<dbReference type="InterPro" id="IPR013178">
    <property type="entry name" value="Histone_AcTrfase_Rtt109/CBP"/>
</dbReference>
<dbReference type="GO" id="GO:0006974">
    <property type="term" value="P:DNA damage response"/>
    <property type="evidence" value="ECO:0007669"/>
    <property type="project" value="UniProtKB-KW"/>
</dbReference>
<dbReference type="Pfam" id="PF08214">
    <property type="entry name" value="HAT_KAT11"/>
    <property type="match status" value="1"/>
</dbReference>
<keyword evidence="5" id="KW-0007">Acetylation</keyword>
<evidence type="ECO:0000256" key="4">
    <source>
        <dbReference type="ARBA" id="ARBA00022763"/>
    </source>
</evidence>
<dbReference type="AlphaFoldDB" id="R9PBN6"/>
<comment type="catalytic activity">
    <reaction evidence="9">
        <text>L-lysyl-[histone] + acetyl-CoA = N(6)-acetyl-L-lysyl-[histone] + CoA + H(+)</text>
        <dbReference type="Rhea" id="RHEA:21992"/>
        <dbReference type="Rhea" id="RHEA-COMP:9845"/>
        <dbReference type="Rhea" id="RHEA-COMP:11338"/>
        <dbReference type="ChEBI" id="CHEBI:15378"/>
        <dbReference type="ChEBI" id="CHEBI:29969"/>
        <dbReference type="ChEBI" id="CHEBI:57287"/>
        <dbReference type="ChEBI" id="CHEBI:57288"/>
        <dbReference type="ChEBI" id="CHEBI:61930"/>
        <dbReference type="EC" id="2.3.1.48"/>
    </reaction>
    <physiologicalReaction direction="left-to-right" evidence="9">
        <dbReference type="Rhea" id="RHEA:21993"/>
    </physiologicalReaction>
</comment>
<dbReference type="Proteomes" id="UP000014071">
    <property type="component" value="Unassembled WGS sequence"/>
</dbReference>
<dbReference type="OrthoDB" id="3361892at2759"/>
<comment type="subcellular location">
    <subcellularLocation>
        <location evidence="1">Nucleus</location>
    </subcellularLocation>
</comment>
<reference evidence="12" key="1">
    <citation type="journal article" date="2013" name="Genome Announc.">
        <title>Draft genome sequence of the basidiomycetous yeast-like fungus Pseudozyma hubeiensis SY62, which produces an abundant amount of the biosurfactant mannosylerythritol lipids.</title>
        <authorList>
            <person name="Konishi M."/>
            <person name="Hatada Y."/>
            <person name="Horiuchi J."/>
        </authorList>
    </citation>
    <scope>NUCLEOTIDE SEQUENCE [LARGE SCALE GENOMIC DNA]</scope>
    <source>
        <strain evidence="12">SY62</strain>
    </source>
</reference>
<evidence type="ECO:0000256" key="5">
    <source>
        <dbReference type="ARBA" id="ARBA00022990"/>
    </source>
</evidence>
<keyword evidence="7" id="KW-0804">Transcription</keyword>
<dbReference type="HOGENOM" id="CLU_023870_0_0_1"/>
<dbReference type="EMBL" id="DF238821">
    <property type="protein sequence ID" value="GAC98781.1"/>
    <property type="molecule type" value="Genomic_DNA"/>
</dbReference>
<evidence type="ECO:0000256" key="2">
    <source>
        <dbReference type="ARBA" id="ARBA00013184"/>
    </source>
</evidence>
<dbReference type="RefSeq" id="XP_012192368.1">
    <property type="nucleotide sequence ID" value="XM_012336978.1"/>
</dbReference>
<organism evidence="11 12">
    <name type="scientific">Pseudozyma hubeiensis (strain SY62)</name>
    <name type="common">Yeast</name>
    <dbReference type="NCBI Taxonomy" id="1305764"/>
    <lineage>
        <taxon>Eukaryota</taxon>
        <taxon>Fungi</taxon>
        <taxon>Dikarya</taxon>
        <taxon>Basidiomycota</taxon>
        <taxon>Ustilaginomycotina</taxon>
        <taxon>Ustilaginomycetes</taxon>
        <taxon>Ustilaginales</taxon>
        <taxon>Ustilaginaceae</taxon>
        <taxon>Pseudozyma</taxon>
    </lineage>
</organism>
<keyword evidence="8" id="KW-0539">Nucleus</keyword>
<accession>R9PBN6</accession>
<keyword evidence="12" id="KW-1185">Reference proteome</keyword>
<dbReference type="PANTHER" id="PTHR31571">
    <property type="entry name" value="ALTERED INHERITANCE OF MITOCHONDRIA PROTEIN 6"/>
    <property type="match status" value="1"/>
</dbReference>
<dbReference type="PANTHER" id="PTHR31571:SF2">
    <property type="entry name" value="HISTONE ACETYLTRANSFERASE RTT109"/>
    <property type="match status" value="1"/>
</dbReference>
<keyword evidence="3" id="KW-0808">Transferase</keyword>
<gene>
    <name evidence="11" type="ORF">PHSY_006376</name>
</gene>
<dbReference type="GO" id="GO:0006355">
    <property type="term" value="P:regulation of DNA-templated transcription"/>
    <property type="evidence" value="ECO:0007669"/>
    <property type="project" value="InterPro"/>
</dbReference>
<evidence type="ECO:0000256" key="3">
    <source>
        <dbReference type="ARBA" id="ARBA00022679"/>
    </source>
</evidence>
<evidence type="ECO:0000313" key="12">
    <source>
        <dbReference type="Proteomes" id="UP000014071"/>
    </source>
</evidence>
<evidence type="ECO:0000256" key="1">
    <source>
        <dbReference type="ARBA" id="ARBA00004123"/>
    </source>
</evidence>
<dbReference type="InterPro" id="IPR051236">
    <property type="entry name" value="HAT_RTT109-like"/>
</dbReference>
<dbReference type="GO" id="GO:0032931">
    <property type="term" value="F:histone H3K56 acetyltransferase activity"/>
    <property type="evidence" value="ECO:0007669"/>
    <property type="project" value="TreeGrafter"/>
</dbReference>
<keyword evidence="4" id="KW-0227">DNA damage</keyword>